<dbReference type="PANTHER" id="PTHR30574:SF1">
    <property type="entry name" value="SULPHUR TRANSPORT DOMAIN-CONTAINING PROTEIN"/>
    <property type="match status" value="1"/>
</dbReference>
<protein>
    <submittedName>
        <fullName evidence="11">YeeE/YedE family protein</fullName>
    </submittedName>
</protein>
<keyword evidence="12" id="KW-1185">Reference proteome</keyword>
<gene>
    <name evidence="11" type="ORF">LIP_1349</name>
</gene>
<comment type="subcellular location">
    <subcellularLocation>
        <location evidence="1">Cell inner membrane</location>
        <topology evidence="1">Multi-pass membrane protein</topology>
    </subcellularLocation>
</comment>
<dbReference type="EMBL" id="AP014924">
    <property type="protein sequence ID" value="BAS27200.1"/>
    <property type="molecule type" value="Genomic_DNA"/>
</dbReference>
<organism evidence="11 12">
    <name type="scientific">Limnochorda pilosa</name>
    <dbReference type="NCBI Taxonomy" id="1555112"/>
    <lineage>
        <taxon>Bacteria</taxon>
        <taxon>Bacillati</taxon>
        <taxon>Bacillota</taxon>
        <taxon>Limnochordia</taxon>
        <taxon>Limnochordales</taxon>
        <taxon>Limnochordaceae</taxon>
        <taxon>Limnochorda</taxon>
    </lineage>
</organism>
<keyword evidence="5 10" id="KW-0812">Transmembrane</keyword>
<evidence type="ECO:0000256" key="1">
    <source>
        <dbReference type="ARBA" id="ARBA00004429"/>
    </source>
</evidence>
<feature type="transmembrane region" description="Helical" evidence="10">
    <location>
        <begin position="116"/>
        <end position="141"/>
    </location>
</feature>
<evidence type="ECO:0000256" key="5">
    <source>
        <dbReference type="ARBA" id="ARBA00022692"/>
    </source>
</evidence>
<evidence type="ECO:0000256" key="4">
    <source>
        <dbReference type="ARBA" id="ARBA00022519"/>
    </source>
</evidence>
<evidence type="ECO:0000256" key="2">
    <source>
        <dbReference type="ARBA" id="ARBA00022448"/>
    </source>
</evidence>
<evidence type="ECO:0000313" key="11">
    <source>
        <dbReference type="EMBL" id="BAS27200.1"/>
    </source>
</evidence>
<dbReference type="KEGG" id="lpil:LIP_1349"/>
<keyword evidence="2" id="KW-0813">Transport</keyword>
<evidence type="ECO:0000256" key="8">
    <source>
        <dbReference type="ARBA" id="ARBA00035655"/>
    </source>
</evidence>
<feature type="compositionally biased region" description="Low complexity" evidence="9">
    <location>
        <begin position="180"/>
        <end position="195"/>
    </location>
</feature>
<feature type="transmembrane region" description="Helical" evidence="10">
    <location>
        <begin position="12"/>
        <end position="30"/>
    </location>
</feature>
<dbReference type="Proteomes" id="UP000065807">
    <property type="component" value="Chromosome"/>
</dbReference>
<keyword evidence="6 10" id="KW-1133">Transmembrane helix</keyword>
<keyword evidence="7 10" id="KW-0472">Membrane</keyword>
<dbReference type="GO" id="GO:0005886">
    <property type="term" value="C:plasma membrane"/>
    <property type="evidence" value="ECO:0007669"/>
    <property type="project" value="UniProtKB-SubCell"/>
</dbReference>
<evidence type="ECO:0000313" key="12">
    <source>
        <dbReference type="Proteomes" id="UP000065807"/>
    </source>
</evidence>
<proteinExistence type="inferred from homology"/>
<dbReference type="Pfam" id="PF04143">
    <property type="entry name" value="Sulf_transp"/>
    <property type="match status" value="1"/>
</dbReference>
<keyword evidence="3" id="KW-1003">Cell membrane</keyword>
<sequence length="202" mass="21206">MQAWLRARSWSPYAAGAGLGVVSTLALLFSNQLLGASGTFETAASGLLKTVGAGLSQSVYFRFLMPPGFTWQVWLLVGVFLGALASSLLSGDFAWEWTPREQWTQVFGPSRWKRWGIAFAGGVLCEYGAGIAGGCTSGLAISGGVQLAPAAFLFVGGLFTTGIVTAHLAYGRKKALVAGRAGQRTTGRTATPRTARPQEGRS</sequence>
<feature type="transmembrane region" description="Helical" evidence="10">
    <location>
        <begin position="71"/>
        <end position="95"/>
    </location>
</feature>
<dbReference type="STRING" id="1555112.LIP_1349"/>
<dbReference type="InterPro" id="IPR007272">
    <property type="entry name" value="Sulf_transp_TsuA/YedE"/>
</dbReference>
<dbReference type="AlphaFoldDB" id="A0A0K2SJE3"/>
<evidence type="ECO:0000256" key="3">
    <source>
        <dbReference type="ARBA" id="ARBA00022475"/>
    </source>
</evidence>
<keyword evidence="4" id="KW-0997">Cell inner membrane</keyword>
<comment type="similarity">
    <text evidence="8">Belongs to the TsuA/YedE (TC 9.B.102) family.</text>
</comment>
<evidence type="ECO:0000256" key="10">
    <source>
        <dbReference type="SAM" id="Phobius"/>
    </source>
</evidence>
<name>A0A0K2SJE3_LIMPI</name>
<feature type="transmembrane region" description="Helical" evidence="10">
    <location>
        <begin position="147"/>
        <end position="170"/>
    </location>
</feature>
<feature type="region of interest" description="Disordered" evidence="9">
    <location>
        <begin position="180"/>
        <end position="202"/>
    </location>
</feature>
<reference evidence="12" key="2">
    <citation type="journal article" date="2016" name="Int. J. Syst. Evol. Microbiol.">
        <title>Complete genome sequence and cell structure of Limnochorda pilosa, a Gram-negative spore-former within the phylum Firmicutes.</title>
        <authorList>
            <person name="Watanabe M."/>
            <person name="Kojima H."/>
            <person name="Fukui M."/>
        </authorList>
    </citation>
    <scope>NUCLEOTIDE SEQUENCE [LARGE SCALE GENOMIC DNA]</scope>
    <source>
        <strain evidence="12">HC45</strain>
    </source>
</reference>
<dbReference type="PANTHER" id="PTHR30574">
    <property type="entry name" value="INNER MEMBRANE PROTEIN YEDE"/>
    <property type="match status" value="1"/>
</dbReference>
<evidence type="ECO:0000256" key="7">
    <source>
        <dbReference type="ARBA" id="ARBA00023136"/>
    </source>
</evidence>
<evidence type="ECO:0000256" key="6">
    <source>
        <dbReference type="ARBA" id="ARBA00022989"/>
    </source>
</evidence>
<reference evidence="12" key="1">
    <citation type="submission" date="2015-07" db="EMBL/GenBank/DDBJ databases">
        <title>Complete genome sequence and phylogenetic analysis of Limnochorda pilosa.</title>
        <authorList>
            <person name="Watanabe M."/>
            <person name="Kojima H."/>
            <person name="Fukui M."/>
        </authorList>
    </citation>
    <scope>NUCLEOTIDE SEQUENCE [LARGE SCALE GENOMIC DNA]</scope>
    <source>
        <strain evidence="12">HC45</strain>
    </source>
</reference>
<evidence type="ECO:0000256" key="9">
    <source>
        <dbReference type="SAM" id="MobiDB-lite"/>
    </source>
</evidence>
<accession>A0A0K2SJE3</accession>